<keyword evidence="4" id="KW-1185">Reference proteome</keyword>
<evidence type="ECO:0000256" key="1">
    <source>
        <dbReference type="SAM" id="MobiDB-lite"/>
    </source>
</evidence>
<dbReference type="InterPro" id="IPR048732">
    <property type="entry name" value="CFA69"/>
</dbReference>
<dbReference type="SUPFAM" id="SSF48371">
    <property type="entry name" value="ARM repeat"/>
    <property type="match status" value="1"/>
</dbReference>
<dbReference type="EMBL" id="OU892280">
    <property type="protein sequence ID" value="CAG9767994.1"/>
    <property type="molecule type" value="Genomic_DNA"/>
</dbReference>
<dbReference type="GO" id="GO:0097225">
    <property type="term" value="C:sperm midpiece"/>
    <property type="evidence" value="ECO:0007669"/>
    <property type="project" value="TreeGrafter"/>
</dbReference>
<evidence type="ECO:0000313" key="3">
    <source>
        <dbReference type="EMBL" id="CAG9767994.1"/>
    </source>
</evidence>
<protein>
    <recommendedName>
        <fullName evidence="2">Cilia- and flagella-associated protein 69 ARM repeats domain-containing protein</fullName>
    </recommendedName>
</protein>
<dbReference type="Pfam" id="PF21049">
    <property type="entry name" value="CFA69_ARM_rpt"/>
    <property type="match status" value="2"/>
</dbReference>
<dbReference type="InterPro" id="IPR016024">
    <property type="entry name" value="ARM-type_fold"/>
</dbReference>
<dbReference type="GO" id="GO:0097730">
    <property type="term" value="C:non-motile cilium"/>
    <property type="evidence" value="ECO:0007669"/>
    <property type="project" value="TreeGrafter"/>
</dbReference>
<feature type="region of interest" description="Disordered" evidence="1">
    <location>
        <begin position="1"/>
        <end position="20"/>
    </location>
</feature>
<dbReference type="OrthoDB" id="191673at2759"/>
<sequence length="998" mass="114981">MMQSKSRPPTKTSNEKPKTAIKMQNKKDCSYLLMGSDPTRILQKISAISSYDANNKGKLERLVKIINEYFIISSKGFFVKHLSKIMSLLGILLEINTKQACEEQLNRFLELCSIPPIMTKSGEVLEYDKMLKDYFSWMGFAIICLEEKKYRKKMTDAIYSLLTKQCPDKREYLSLTVRIEKASKSYLPYVLADLLKAEEEDIYLEILQIVAIFIKESTKTCEIFLMKDAVNTIITRLEPNWRNRLPNVKPKMPTGLEEVPMVQTIFLILKTLLERANRQVMRPPMKFAFWSLQWSLRLFTIKEIGTMERNNVLCLLLLILDIYPNGLSGNTSFSYGNSQTYLNSSQELKDTTYLLLSNEEYFTLILYSTVIYHFPDIAMLAVSKDVTFSQNWISGIEITTSPEDHCFISLLLICLFYLPNTIAGAKVIEECRVIMGLLKIIGNNQALKWRPLHLCFLVKLALNILYKIVPASTEEFIENGGPLLILQLLNRAQEYPDMYNYDIVLRSIELLAELSHKIKTIRDSIAYNGGAFCILHLCQNWLSSTKTLNEEYQVLLGMGISLLQEICSIVEVGNKRFQNYLSCLVLPLIVEYMKRYVNPDEIEQLQNPKLIIICVSYVWTKITCSKINSEEFVSMGGVFLMLDIAQVRIVGIQIPDFISGTISCLPVKLVVLGALIDLCEQVECVPYLITWRRNGQGIVPFLMETFRQENKQLVVRTDENGIMSSHLYPLMGEVNYYETYCKCKNHFGNAAIADLFVSCRPKVYCLLQILNYKQAETVEIANEFYKIYGEELSILDKVTYVLAENFLSVKLGEVWKEIEADLKREDLEPIPSDAAILQIMIEITDKWAQDFHRMQKDIVRGYMDKQRKKEESLYRKLKEAHVAEAWNALTEIEYIARCSQIYFRLGSTVQRQKQIDESLEYNEENGPLHRTLQSGINVTCLHNQDVTISSKFDEDSRDSDQLALVSPMEFDYPLHVSVPFDEPCGEYLSEDEIPKFET</sequence>
<dbReference type="GO" id="GO:1902093">
    <property type="term" value="P:positive regulation of flagellated sperm motility"/>
    <property type="evidence" value="ECO:0007669"/>
    <property type="project" value="TreeGrafter"/>
</dbReference>
<proteinExistence type="predicted"/>
<gene>
    <name evidence="3" type="ORF">CEUTPL_LOCUS8546</name>
</gene>
<feature type="compositionally biased region" description="Polar residues" evidence="1">
    <location>
        <begin position="1"/>
        <end position="12"/>
    </location>
</feature>
<dbReference type="PANTHER" id="PTHR14716:SF0">
    <property type="entry name" value="CILIA- AND FLAGELLA-ASSOCIATED PROTEIN 69"/>
    <property type="match status" value="1"/>
</dbReference>
<dbReference type="InterPro" id="IPR048733">
    <property type="entry name" value="CFA69_ARM_dom"/>
</dbReference>
<evidence type="ECO:0000313" key="4">
    <source>
        <dbReference type="Proteomes" id="UP001152799"/>
    </source>
</evidence>
<dbReference type="Proteomes" id="UP001152799">
    <property type="component" value="Chromosome 4"/>
</dbReference>
<feature type="domain" description="Cilia- and flagella-associated protein 69 ARM repeats" evidence="2">
    <location>
        <begin position="377"/>
        <end position="818"/>
    </location>
</feature>
<organism evidence="3 4">
    <name type="scientific">Ceutorhynchus assimilis</name>
    <name type="common">cabbage seed weevil</name>
    <dbReference type="NCBI Taxonomy" id="467358"/>
    <lineage>
        <taxon>Eukaryota</taxon>
        <taxon>Metazoa</taxon>
        <taxon>Ecdysozoa</taxon>
        <taxon>Arthropoda</taxon>
        <taxon>Hexapoda</taxon>
        <taxon>Insecta</taxon>
        <taxon>Pterygota</taxon>
        <taxon>Neoptera</taxon>
        <taxon>Endopterygota</taxon>
        <taxon>Coleoptera</taxon>
        <taxon>Polyphaga</taxon>
        <taxon>Cucujiformia</taxon>
        <taxon>Curculionidae</taxon>
        <taxon>Ceutorhynchinae</taxon>
        <taxon>Ceutorhynchus</taxon>
    </lineage>
</organism>
<evidence type="ECO:0000259" key="2">
    <source>
        <dbReference type="Pfam" id="PF21049"/>
    </source>
</evidence>
<name>A0A9N9QPA7_9CUCU</name>
<dbReference type="AlphaFoldDB" id="A0A9N9QPA7"/>
<reference evidence="3" key="1">
    <citation type="submission" date="2022-01" db="EMBL/GenBank/DDBJ databases">
        <authorList>
            <person name="King R."/>
        </authorList>
    </citation>
    <scope>NUCLEOTIDE SEQUENCE</scope>
</reference>
<feature type="domain" description="Cilia- and flagella-associated protein 69 ARM repeats" evidence="2">
    <location>
        <begin position="58"/>
        <end position="238"/>
    </location>
</feature>
<dbReference type="PANTHER" id="PTHR14716">
    <property type="entry name" value="CILIA- AND FLAGELLA-ASSOCIATED PROTEIN 69"/>
    <property type="match status" value="1"/>
</dbReference>
<accession>A0A9N9QPA7</accession>